<evidence type="ECO:0000256" key="2">
    <source>
        <dbReference type="ARBA" id="ARBA00022827"/>
    </source>
</evidence>
<dbReference type="Gene3D" id="3.30.465.10">
    <property type="match status" value="1"/>
</dbReference>
<dbReference type="InterPro" id="IPR002346">
    <property type="entry name" value="Mopterin_DH_FAD-bd"/>
</dbReference>
<keyword evidence="6" id="KW-1185">Reference proteome</keyword>
<dbReference type="InterPro" id="IPR016166">
    <property type="entry name" value="FAD-bd_PCMH"/>
</dbReference>
<dbReference type="SUPFAM" id="SSF56176">
    <property type="entry name" value="FAD-binding/transporter-associated domain-like"/>
    <property type="match status" value="1"/>
</dbReference>
<dbReference type="GO" id="GO:0050138">
    <property type="term" value="F:nicotinate dehydrogenase activity"/>
    <property type="evidence" value="ECO:0007669"/>
    <property type="project" value="UniProtKB-EC"/>
</dbReference>
<dbReference type="InterPro" id="IPR005107">
    <property type="entry name" value="CO_DH_flav_C"/>
</dbReference>
<protein>
    <submittedName>
        <fullName evidence="5">Nicotinate dehydrogenase FAD-subunit</fullName>
        <ecNumber evidence="5">1.17.1.5</ecNumber>
    </submittedName>
</protein>
<keyword evidence="1" id="KW-0285">Flavoprotein</keyword>
<reference evidence="5 6" key="1">
    <citation type="submission" date="2017-03" db="EMBL/GenBank/DDBJ databases">
        <authorList>
            <person name="Afonso C.L."/>
            <person name="Miller P.J."/>
            <person name="Scott M.A."/>
            <person name="Spackman E."/>
            <person name="Goraichik I."/>
            <person name="Dimitrov K.M."/>
            <person name="Suarez D.L."/>
            <person name="Swayne D.E."/>
        </authorList>
    </citation>
    <scope>NUCLEOTIDE SEQUENCE [LARGE SCALE GENOMIC DNA]</scope>
    <source>
        <strain evidence="5 6">CECT 7639</strain>
    </source>
</reference>
<keyword evidence="2" id="KW-0274">FAD</keyword>
<dbReference type="InterPro" id="IPR051312">
    <property type="entry name" value="Diverse_Substr_Oxidored"/>
</dbReference>
<dbReference type="InterPro" id="IPR016169">
    <property type="entry name" value="FAD-bd_PCMH_sub2"/>
</dbReference>
<gene>
    <name evidence="5" type="primary">ndhF</name>
    <name evidence="5" type="ORF">TRL7639_00895</name>
</gene>
<organism evidence="5 6">
    <name type="scientific">Falsiruegeria litorea R37</name>
    <dbReference type="NCBI Taxonomy" id="1200284"/>
    <lineage>
        <taxon>Bacteria</taxon>
        <taxon>Pseudomonadati</taxon>
        <taxon>Pseudomonadota</taxon>
        <taxon>Alphaproteobacteria</taxon>
        <taxon>Rhodobacterales</taxon>
        <taxon>Roseobacteraceae</taxon>
        <taxon>Falsiruegeria</taxon>
    </lineage>
</organism>
<evidence type="ECO:0000259" key="4">
    <source>
        <dbReference type="PROSITE" id="PS51387"/>
    </source>
</evidence>
<evidence type="ECO:0000256" key="3">
    <source>
        <dbReference type="ARBA" id="ARBA00023002"/>
    </source>
</evidence>
<dbReference type="PANTHER" id="PTHR42659:SF2">
    <property type="entry name" value="XANTHINE DEHYDROGENASE SUBUNIT C-RELATED"/>
    <property type="match status" value="1"/>
</dbReference>
<evidence type="ECO:0000313" key="6">
    <source>
        <dbReference type="Proteomes" id="UP000193077"/>
    </source>
</evidence>
<proteinExistence type="predicted"/>
<dbReference type="EMBL" id="FWFO01000001">
    <property type="protein sequence ID" value="SLN25579.1"/>
    <property type="molecule type" value="Genomic_DNA"/>
</dbReference>
<keyword evidence="3 5" id="KW-0560">Oxidoreductase</keyword>
<dbReference type="Pfam" id="PF00941">
    <property type="entry name" value="FAD_binding_5"/>
    <property type="match status" value="1"/>
</dbReference>
<evidence type="ECO:0000256" key="1">
    <source>
        <dbReference type="ARBA" id="ARBA00022630"/>
    </source>
</evidence>
<dbReference type="SMART" id="SM01092">
    <property type="entry name" value="CO_deh_flav_C"/>
    <property type="match status" value="1"/>
</dbReference>
<sequence>MARFQPGTRTLDYFSPTTLDDAFDRLSARNVDIVAGGTDFYPARPQGPLKSDLLDVTRIAGLSGITQGTDGWRIGAATRWSEIFRTDLPSSFAGLQAAAREVGSLQIQNAGTVAGNLCNASPAADGVPPLLTLDAQVEIGSARGTRTIDLSDFITGVRKTDLLDDELVTAILLPEPPAHAQGAFEKLGSRRYLVISITMTAAVVGLDDEGRIDHARVAVGACSPVAQRLTGLESDLIGKTLDQIEVTEAHLTPLSPIDDVRGSGEYRLDAVAEQCLRAIIQAGGENG</sequence>
<dbReference type="PANTHER" id="PTHR42659">
    <property type="entry name" value="XANTHINE DEHYDROGENASE SUBUNIT C-RELATED"/>
    <property type="match status" value="1"/>
</dbReference>
<dbReference type="AlphaFoldDB" id="A0A1Y5RUD2"/>
<dbReference type="EC" id="1.17.1.5" evidence="5"/>
<dbReference type="SUPFAM" id="SSF55447">
    <property type="entry name" value="CO dehydrogenase flavoprotein C-terminal domain-like"/>
    <property type="match status" value="1"/>
</dbReference>
<dbReference type="Pfam" id="PF03450">
    <property type="entry name" value="CO_deh_flav_C"/>
    <property type="match status" value="1"/>
</dbReference>
<feature type="domain" description="FAD-binding PCMH-type" evidence="4">
    <location>
        <begin position="6"/>
        <end position="178"/>
    </location>
</feature>
<dbReference type="GO" id="GO:0071949">
    <property type="term" value="F:FAD binding"/>
    <property type="evidence" value="ECO:0007669"/>
    <property type="project" value="InterPro"/>
</dbReference>
<dbReference type="RefSeq" id="WP_207559636.1">
    <property type="nucleotide sequence ID" value="NZ_FWFO01000001.1"/>
</dbReference>
<evidence type="ECO:0000313" key="5">
    <source>
        <dbReference type="EMBL" id="SLN25579.1"/>
    </source>
</evidence>
<name>A0A1Y5RUD2_9RHOB</name>
<dbReference type="InterPro" id="IPR036318">
    <property type="entry name" value="FAD-bd_PCMH-like_sf"/>
</dbReference>
<dbReference type="PROSITE" id="PS51387">
    <property type="entry name" value="FAD_PCMH"/>
    <property type="match status" value="1"/>
</dbReference>
<dbReference type="Gene3D" id="3.30.390.50">
    <property type="entry name" value="CO dehydrogenase flavoprotein, C-terminal domain"/>
    <property type="match status" value="1"/>
</dbReference>
<dbReference type="Proteomes" id="UP000193077">
    <property type="component" value="Unassembled WGS sequence"/>
</dbReference>
<dbReference type="InterPro" id="IPR036683">
    <property type="entry name" value="CO_DH_flav_C_dom_sf"/>
</dbReference>
<accession>A0A1Y5RUD2</accession>